<dbReference type="Pfam" id="PF01476">
    <property type="entry name" value="LysM"/>
    <property type="match status" value="1"/>
</dbReference>
<gene>
    <name evidence="2" type="ordered locus">PCC7424_0287</name>
</gene>
<name>B7KAT3_GLOC7</name>
<accession>B7KAT3</accession>
<dbReference type="KEGG" id="cyc:PCC7424_0287"/>
<dbReference type="SUPFAM" id="SSF51261">
    <property type="entry name" value="Duplicated hybrid motif"/>
    <property type="match status" value="1"/>
</dbReference>
<protein>
    <submittedName>
        <fullName evidence="2">Peptidase M23</fullName>
    </submittedName>
</protein>
<dbReference type="RefSeq" id="WP_012597705.1">
    <property type="nucleotide sequence ID" value="NC_011729.1"/>
</dbReference>
<dbReference type="Proteomes" id="UP000002384">
    <property type="component" value="Chromosome"/>
</dbReference>
<dbReference type="AlphaFoldDB" id="B7KAT3"/>
<evidence type="ECO:0000259" key="1">
    <source>
        <dbReference type="PROSITE" id="PS51782"/>
    </source>
</evidence>
<dbReference type="Gene3D" id="3.10.350.10">
    <property type="entry name" value="LysM domain"/>
    <property type="match status" value="1"/>
</dbReference>
<dbReference type="InterPro" id="IPR050570">
    <property type="entry name" value="Cell_wall_metabolism_enzyme"/>
</dbReference>
<dbReference type="CDD" id="cd12797">
    <property type="entry name" value="M23_peptidase"/>
    <property type="match status" value="1"/>
</dbReference>
<dbReference type="InterPro" id="IPR016047">
    <property type="entry name" value="M23ase_b-sheet_dom"/>
</dbReference>
<reference evidence="3" key="1">
    <citation type="journal article" date="2011" name="MBio">
        <title>Novel metabolic attributes of the genus Cyanothece, comprising a group of unicellular nitrogen-fixing Cyanobacteria.</title>
        <authorList>
            <person name="Bandyopadhyay A."/>
            <person name="Elvitigala T."/>
            <person name="Welsh E."/>
            <person name="Stockel J."/>
            <person name="Liberton M."/>
            <person name="Min H."/>
            <person name="Sherman L.A."/>
            <person name="Pakrasi H.B."/>
        </authorList>
    </citation>
    <scope>NUCLEOTIDE SEQUENCE [LARGE SCALE GENOMIC DNA]</scope>
    <source>
        <strain evidence="3">PCC 7424</strain>
    </source>
</reference>
<dbReference type="PANTHER" id="PTHR21666:SF290">
    <property type="entry name" value="PEPTIDASE M23 DOMAIN PROTEIN"/>
    <property type="match status" value="1"/>
</dbReference>
<sequence length="297" mass="32536">MGYSRLLLIGLFLIVYGGKILPVFAQLDFIKKPNSDTPVCPPPALERVQRHRVIEGENIERIAIYHNLTPETLIRFNPSLQTGTVSPGQELLIPPFNGIRVDVPAGATWKDLEDVYGVRADVLFEVNGCQMKPTAVFIPGVNWTARQQKGQDYTGLSGYPLPFLAEVGLKYGWQENPTNQRRLFHSGVDLLAPVGTAVLAAASGTVVYVGQEEGYGFMVIINHGDVRQTRYAHLSRVTAKIGQPVNTGDVIGAVGTTGQPDLDVPHLHFEVRYKFPVGWVAQDPEINLTQESPAASP</sequence>
<dbReference type="InterPro" id="IPR018392">
    <property type="entry name" value="LysM"/>
</dbReference>
<dbReference type="STRING" id="65393.PCC7424_0287"/>
<dbReference type="eggNOG" id="COG1388">
    <property type="taxonomic scope" value="Bacteria"/>
</dbReference>
<feature type="domain" description="LysM" evidence="1">
    <location>
        <begin position="49"/>
        <end position="93"/>
    </location>
</feature>
<dbReference type="PANTHER" id="PTHR21666">
    <property type="entry name" value="PEPTIDASE-RELATED"/>
    <property type="match status" value="1"/>
</dbReference>
<proteinExistence type="predicted"/>
<dbReference type="PROSITE" id="PS51782">
    <property type="entry name" value="LYSM"/>
    <property type="match status" value="1"/>
</dbReference>
<dbReference type="Pfam" id="PF01551">
    <property type="entry name" value="Peptidase_M23"/>
    <property type="match status" value="1"/>
</dbReference>
<dbReference type="CDD" id="cd00118">
    <property type="entry name" value="LysM"/>
    <property type="match status" value="1"/>
</dbReference>
<evidence type="ECO:0000313" key="3">
    <source>
        <dbReference type="Proteomes" id="UP000002384"/>
    </source>
</evidence>
<dbReference type="HOGENOM" id="CLU_029425_7_1_3"/>
<dbReference type="SMART" id="SM00257">
    <property type="entry name" value="LysM"/>
    <property type="match status" value="1"/>
</dbReference>
<dbReference type="eggNOG" id="COG0739">
    <property type="taxonomic scope" value="Bacteria"/>
</dbReference>
<organism evidence="2 3">
    <name type="scientific">Gloeothece citriformis (strain PCC 7424)</name>
    <name type="common">Cyanothece sp. (strain PCC 7424)</name>
    <dbReference type="NCBI Taxonomy" id="65393"/>
    <lineage>
        <taxon>Bacteria</taxon>
        <taxon>Bacillati</taxon>
        <taxon>Cyanobacteriota</taxon>
        <taxon>Cyanophyceae</taxon>
        <taxon>Oscillatoriophycideae</taxon>
        <taxon>Chroococcales</taxon>
        <taxon>Aphanothecaceae</taxon>
        <taxon>Gloeothece</taxon>
        <taxon>Gloeothece citriformis</taxon>
    </lineage>
</organism>
<evidence type="ECO:0000313" key="2">
    <source>
        <dbReference type="EMBL" id="ACK68755.1"/>
    </source>
</evidence>
<dbReference type="EMBL" id="CP001291">
    <property type="protein sequence ID" value="ACK68755.1"/>
    <property type="molecule type" value="Genomic_DNA"/>
</dbReference>
<dbReference type="InterPro" id="IPR011055">
    <property type="entry name" value="Dup_hybrid_motif"/>
</dbReference>
<dbReference type="OrthoDB" id="507840at2"/>
<dbReference type="GO" id="GO:0004222">
    <property type="term" value="F:metalloendopeptidase activity"/>
    <property type="evidence" value="ECO:0007669"/>
    <property type="project" value="TreeGrafter"/>
</dbReference>
<keyword evidence="3" id="KW-1185">Reference proteome</keyword>
<dbReference type="Gene3D" id="2.70.70.10">
    <property type="entry name" value="Glucose Permease (Domain IIA)"/>
    <property type="match status" value="1"/>
</dbReference>
<dbReference type="InterPro" id="IPR036779">
    <property type="entry name" value="LysM_dom_sf"/>
</dbReference>